<dbReference type="RefSeq" id="WP_254269842.1">
    <property type="nucleotide sequence ID" value="NZ_CP100400.1"/>
</dbReference>
<gene>
    <name evidence="1" type="ORF">ACFO9K_09085</name>
</gene>
<comment type="caution">
    <text evidence="1">The sequence shown here is derived from an EMBL/GenBank/DDBJ whole genome shotgun (WGS) entry which is preliminary data.</text>
</comment>
<evidence type="ECO:0000313" key="2">
    <source>
        <dbReference type="Proteomes" id="UP001595945"/>
    </source>
</evidence>
<dbReference type="AlphaFoldDB" id="A0ABD5Q0Y2"/>
<name>A0ABD5Q0Y2_9EURY</name>
<evidence type="ECO:0000313" key="1">
    <source>
        <dbReference type="EMBL" id="MFC4824417.1"/>
    </source>
</evidence>
<evidence type="ECO:0008006" key="3">
    <source>
        <dbReference type="Google" id="ProtNLM"/>
    </source>
</evidence>
<dbReference type="Proteomes" id="UP001595945">
    <property type="component" value="Unassembled WGS sequence"/>
</dbReference>
<dbReference type="InterPro" id="IPR055687">
    <property type="entry name" value="DUF7263"/>
</dbReference>
<dbReference type="GeneID" id="73044898"/>
<accession>A0ABD5Q0Y2</accession>
<dbReference type="Pfam" id="PF23924">
    <property type="entry name" value="DUF7263"/>
    <property type="match status" value="1"/>
</dbReference>
<dbReference type="EMBL" id="JBHSHT010000001">
    <property type="protein sequence ID" value="MFC4824417.1"/>
    <property type="molecule type" value="Genomic_DNA"/>
</dbReference>
<protein>
    <recommendedName>
        <fullName evidence="3">Secreted glycoprotein</fullName>
    </recommendedName>
</protein>
<proteinExistence type="predicted"/>
<keyword evidence="2" id="KW-1185">Reference proteome</keyword>
<sequence>MGRPRRAQMNLPALAVALLVVTTVAVVSFGMADRAYLSAERDADQRRVAVALSERLVASESRVTARPNVLGADAVSGLNASRLRTLFPVTDGYDVAVRLGDRTLASTGDPTGGTTIRRIVLVENRSSVSATPDLSATDPSVTLPRRSPRVEIRLTPPAETDVRVVRANDRVVLRNASGLTGTFEVELSRFETTTLTFEADGALPTGSVELTYSPAETGKAVLAVTVDG</sequence>
<reference evidence="1 2" key="1">
    <citation type="journal article" date="2019" name="Int. J. Syst. Evol. Microbiol.">
        <title>The Global Catalogue of Microorganisms (GCM) 10K type strain sequencing project: providing services to taxonomists for standard genome sequencing and annotation.</title>
        <authorList>
            <consortium name="The Broad Institute Genomics Platform"/>
            <consortium name="The Broad Institute Genome Sequencing Center for Infectious Disease"/>
            <person name="Wu L."/>
            <person name="Ma J."/>
        </authorList>
    </citation>
    <scope>NUCLEOTIDE SEQUENCE [LARGE SCALE GENOMIC DNA]</scope>
    <source>
        <strain evidence="1 2">XZYJ18</strain>
    </source>
</reference>
<organism evidence="1 2">
    <name type="scientific">Halorussus aquaticus</name>
    <dbReference type="NCBI Taxonomy" id="2953748"/>
    <lineage>
        <taxon>Archaea</taxon>
        <taxon>Methanobacteriati</taxon>
        <taxon>Methanobacteriota</taxon>
        <taxon>Stenosarchaea group</taxon>
        <taxon>Halobacteria</taxon>
        <taxon>Halobacteriales</taxon>
        <taxon>Haladaptataceae</taxon>
        <taxon>Halorussus</taxon>
    </lineage>
</organism>